<dbReference type="EMBL" id="JAATJU010022041">
    <property type="protein sequence ID" value="KAH0512233.1"/>
    <property type="molecule type" value="Genomic_DNA"/>
</dbReference>
<name>A0A8J6GK87_MICOH</name>
<dbReference type="GO" id="GO:0000785">
    <property type="term" value="C:chromatin"/>
    <property type="evidence" value="ECO:0007669"/>
    <property type="project" value="TreeGrafter"/>
</dbReference>
<evidence type="ECO:0000313" key="5">
    <source>
        <dbReference type="EMBL" id="KAH0512233.1"/>
    </source>
</evidence>
<dbReference type="GO" id="GO:0006338">
    <property type="term" value="P:chromatin remodeling"/>
    <property type="evidence" value="ECO:0007669"/>
    <property type="project" value="TreeGrafter"/>
</dbReference>
<protein>
    <submittedName>
        <fullName evidence="5">Bromodomain testis-specific protein</fullName>
    </submittedName>
</protein>
<keyword evidence="1" id="KW-0805">Transcription regulation</keyword>
<dbReference type="AlphaFoldDB" id="A0A8J6GK87"/>
<evidence type="ECO:0000256" key="2">
    <source>
        <dbReference type="ARBA" id="ARBA00023163"/>
    </source>
</evidence>
<evidence type="ECO:0000313" key="6">
    <source>
        <dbReference type="Proteomes" id="UP000710432"/>
    </source>
</evidence>
<dbReference type="InterPro" id="IPR050935">
    <property type="entry name" value="Bromo_chromatin_reader"/>
</dbReference>
<dbReference type="PANTHER" id="PTHR22880:SF175">
    <property type="entry name" value="BROMODOMAIN TESTIS-SPECIFIC PROTEIN"/>
    <property type="match status" value="1"/>
</dbReference>
<dbReference type="GO" id="GO:0005634">
    <property type="term" value="C:nucleus"/>
    <property type="evidence" value="ECO:0007669"/>
    <property type="project" value="TreeGrafter"/>
</dbReference>
<evidence type="ECO:0000256" key="1">
    <source>
        <dbReference type="ARBA" id="ARBA00023015"/>
    </source>
</evidence>
<comment type="caution">
    <text evidence="5">The sequence shown here is derived from an EMBL/GenBank/DDBJ whole genome shotgun (WGS) entry which is preliminary data.</text>
</comment>
<sequence>MKSWQWLERFWMFLACNFAKISDEPVECMHTYHLTTSSVKAPSRESSSKASSENYSSEDSEDEQVQQITKLQEQLIGVHQQLRVLSHVPLYKLKKKE</sequence>
<evidence type="ECO:0000256" key="4">
    <source>
        <dbReference type="SAM" id="SignalP"/>
    </source>
</evidence>
<keyword evidence="2" id="KW-0804">Transcription</keyword>
<feature type="region of interest" description="Disordered" evidence="3">
    <location>
        <begin position="36"/>
        <end position="66"/>
    </location>
</feature>
<feature type="signal peptide" evidence="4">
    <location>
        <begin position="1"/>
        <end position="23"/>
    </location>
</feature>
<dbReference type="PANTHER" id="PTHR22880">
    <property type="entry name" value="FALZ-RELATED BROMODOMAIN-CONTAINING PROTEINS"/>
    <property type="match status" value="1"/>
</dbReference>
<dbReference type="Proteomes" id="UP000710432">
    <property type="component" value="Unassembled WGS sequence"/>
</dbReference>
<organism evidence="5 6">
    <name type="scientific">Microtus ochrogaster</name>
    <name type="common">Prairie vole</name>
    <dbReference type="NCBI Taxonomy" id="79684"/>
    <lineage>
        <taxon>Eukaryota</taxon>
        <taxon>Metazoa</taxon>
        <taxon>Chordata</taxon>
        <taxon>Craniata</taxon>
        <taxon>Vertebrata</taxon>
        <taxon>Euteleostomi</taxon>
        <taxon>Mammalia</taxon>
        <taxon>Eutheria</taxon>
        <taxon>Euarchontoglires</taxon>
        <taxon>Glires</taxon>
        <taxon>Rodentia</taxon>
        <taxon>Myomorpha</taxon>
        <taxon>Muroidea</taxon>
        <taxon>Cricetidae</taxon>
        <taxon>Arvicolinae</taxon>
        <taxon>Microtus</taxon>
    </lineage>
</organism>
<keyword evidence="4" id="KW-0732">Signal</keyword>
<proteinExistence type="predicted"/>
<evidence type="ECO:0000256" key="3">
    <source>
        <dbReference type="SAM" id="MobiDB-lite"/>
    </source>
</evidence>
<reference evidence="5" key="1">
    <citation type="submission" date="2020-03" db="EMBL/GenBank/DDBJ databases">
        <title>Studies in the Genomics of Life Span.</title>
        <authorList>
            <person name="Glass D."/>
        </authorList>
    </citation>
    <scope>NUCLEOTIDE SEQUENCE</scope>
    <source>
        <strain evidence="5">LTLLF</strain>
        <tissue evidence="5">Muscle</tissue>
    </source>
</reference>
<feature type="chain" id="PRO_5035270355" evidence="4">
    <location>
        <begin position="24"/>
        <end position="97"/>
    </location>
</feature>
<gene>
    <name evidence="5" type="ORF">LTLLF_146385</name>
</gene>
<dbReference type="GO" id="GO:0006355">
    <property type="term" value="P:regulation of DNA-templated transcription"/>
    <property type="evidence" value="ECO:0007669"/>
    <property type="project" value="TreeGrafter"/>
</dbReference>
<accession>A0A8J6GK87</accession>